<sequence>MNDHVRAFLQSLGPRRPMNFGGRRADAPSALLSRAARRNKLRVTKARNNHYVVTGGRRVVGGFAVHVTSLPSSESVRASLSMPLAKRYLELDGLPVPMGAQFLPEDIDEALSFFDGLSAAAVVKPASPSRGAGVHTGITTREEFLDAWQSASGRRPTEVGADTRLMVEEEVRGLDVRAFVVGEKVVAAVARVPLFCIADGVRTLGDQIEELNALRAAHPLLGKFDHDAESYARAAGHPLGRIPSSGDLFQLAPGINMRTGGVTVDVTDLLGTSVIDLAVAAAWSVPGSKAAGVDLIVPETSTSAGAKVLHVDVQTGFTTHHYPWIGERRPVANALIEKMREVRGG</sequence>
<proteinExistence type="predicted"/>
<dbReference type="PROSITE" id="PS50975">
    <property type="entry name" value="ATP_GRASP"/>
    <property type="match status" value="1"/>
</dbReference>
<keyword evidence="1" id="KW-0067">ATP-binding</keyword>
<dbReference type="GO" id="GO:0005524">
    <property type="term" value="F:ATP binding"/>
    <property type="evidence" value="ECO:0007669"/>
    <property type="project" value="UniProtKB-UniRule"/>
</dbReference>
<name>A0A2T0YSX6_9MICC</name>
<evidence type="ECO:0000313" key="3">
    <source>
        <dbReference type="EMBL" id="PRZ18889.1"/>
    </source>
</evidence>
<dbReference type="RefSeq" id="WP_146131044.1">
    <property type="nucleotide sequence ID" value="NZ_PVTY01000001.1"/>
</dbReference>
<dbReference type="EMBL" id="PVTY01000001">
    <property type="protein sequence ID" value="PRZ18889.1"/>
    <property type="molecule type" value="Genomic_DNA"/>
</dbReference>
<gene>
    <name evidence="3" type="ORF">BCL67_101197</name>
</gene>
<evidence type="ECO:0000256" key="1">
    <source>
        <dbReference type="PROSITE-ProRule" id="PRU00409"/>
    </source>
</evidence>
<feature type="domain" description="ATP-grasp" evidence="2">
    <location>
        <begin position="86"/>
        <end position="340"/>
    </location>
</feature>
<dbReference type="Proteomes" id="UP000238217">
    <property type="component" value="Unassembled WGS sequence"/>
</dbReference>
<dbReference type="InterPro" id="IPR011761">
    <property type="entry name" value="ATP-grasp"/>
</dbReference>
<keyword evidence="1" id="KW-0547">Nucleotide-binding</keyword>
<dbReference type="Gene3D" id="3.30.470.20">
    <property type="entry name" value="ATP-grasp fold, B domain"/>
    <property type="match status" value="1"/>
</dbReference>
<dbReference type="GO" id="GO:0046872">
    <property type="term" value="F:metal ion binding"/>
    <property type="evidence" value="ECO:0007669"/>
    <property type="project" value="InterPro"/>
</dbReference>
<dbReference type="OrthoDB" id="9803907at2"/>
<dbReference type="AlphaFoldDB" id="A0A2T0YSX6"/>
<organism evidence="3 4">
    <name type="scientific">Nesterenkonia sandarakina</name>
    <dbReference type="NCBI Taxonomy" id="272918"/>
    <lineage>
        <taxon>Bacteria</taxon>
        <taxon>Bacillati</taxon>
        <taxon>Actinomycetota</taxon>
        <taxon>Actinomycetes</taxon>
        <taxon>Micrococcales</taxon>
        <taxon>Micrococcaceae</taxon>
        <taxon>Nesterenkonia</taxon>
    </lineage>
</organism>
<reference evidence="3 4" key="1">
    <citation type="submission" date="2018-03" db="EMBL/GenBank/DDBJ databases">
        <title>Comparative analysis of microorganisms from saline springs in Andes Mountain Range, Colombia.</title>
        <authorList>
            <person name="Rubin E."/>
        </authorList>
    </citation>
    <scope>NUCLEOTIDE SEQUENCE [LARGE SCALE GENOMIC DNA]</scope>
    <source>
        <strain evidence="3 4">CG 35</strain>
    </source>
</reference>
<dbReference type="SUPFAM" id="SSF56059">
    <property type="entry name" value="Glutathione synthetase ATP-binding domain-like"/>
    <property type="match status" value="1"/>
</dbReference>
<evidence type="ECO:0000259" key="2">
    <source>
        <dbReference type="PROSITE" id="PS50975"/>
    </source>
</evidence>
<accession>A0A2T0YSX6</accession>
<evidence type="ECO:0000313" key="4">
    <source>
        <dbReference type="Proteomes" id="UP000238217"/>
    </source>
</evidence>
<comment type="caution">
    <text evidence="3">The sequence shown here is derived from an EMBL/GenBank/DDBJ whole genome shotgun (WGS) entry which is preliminary data.</text>
</comment>
<keyword evidence="4" id="KW-1185">Reference proteome</keyword>
<protein>
    <submittedName>
        <fullName evidence="3">Cyanophycin synthetase</fullName>
    </submittedName>
</protein>